<dbReference type="EMBL" id="KZ084092">
    <property type="protein sequence ID" value="OSD05547.1"/>
    <property type="molecule type" value="Genomic_DNA"/>
</dbReference>
<evidence type="ECO:0000313" key="3">
    <source>
        <dbReference type="EMBL" id="OSD05547.1"/>
    </source>
</evidence>
<evidence type="ECO:0000313" key="4">
    <source>
        <dbReference type="Proteomes" id="UP000193067"/>
    </source>
</evidence>
<organism evidence="3 4">
    <name type="scientific">Trametes coccinea (strain BRFM310)</name>
    <name type="common">Pycnoporus coccineus</name>
    <dbReference type="NCBI Taxonomy" id="1353009"/>
    <lineage>
        <taxon>Eukaryota</taxon>
        <taxon>Fungi</taxon>
        <taxon>Dikarya</taxon>
        <taxon>Basidiomycota</taxon>
        <taxon>Agaricomycotina</taxon>
        <taxon>Agaricomycetes</taxon>
        <taxon>Polyporales</taxon>
        <taxon>Polyporaceae</taxon>
        <taxon>Trametes</taxon>
    </lineage>
</organism>
<dbReference type="Proteomes" id="UP000193067">
    <property type="component" value="Unassembled WGS sequence"/>
</dbReference>
<keyword evidence="4" id="KW-1185">Reference proteome</keyword>
<name>A0A1Y2IWS8_TRAC3</name>
<sequence>MGYRTACSRAAAPKSQSYAGYGAVTPLLRSDKERYRDSTETHRRAHAAATPPRPRGFHITKSRTRRPTPSPPMSEYQGDGSHESCFEFIRRFAYHWQHPPPTTTRDPPPRPPFPDDAHVVHDTRAWRLFLEPFCARLYEALYDDDGRHWHSDLPEALYGHISDLKLDGFGARYSVDNMCSLLHFLTDHRSQDQVVERFVNSMRMHPSWPNQLGDKDPSQQVEYAWMLLSGLLAIDTIDISLESTPSPTFPGIVKRAFPPLADNTAATVQLSFSARELLEDGFIIQPTTNLLDHLTLVGNTISIYTLSAEHLQLLMGYKRNRAARAVGMADLGTEYMHSYAALVEGELHDCYRLPISLGILEPGHKRTKRAQYVDLILISRAIWAYSNAPTGERILHCKLLASRVDAVEAAQRERRRWHHRLCRDIWMWGVALALVGICAVIQAVALG</sequence>
<feature type="transmembrane region" description="Helical" evidence="2">
    <location>
        <begin position="425"/>
        <end position="445"/>
    </location>
</feature>
<dbReference type="OrthoDB" id="3004490at2759"/>
<reference evidence="3 4" key="1">
    <citation type="journal article" date="2015" name="Biotechnol. Biofuels">
        <title>Enhanced degradation of softwood versus hardwood by the white-rot fungus Pycnoporus coccineus.</title>
        <authorList>
            <person name="Couturier M."/>
            <person name="Navarro D."/>
            <person name="Chevret D."/>
            <person name="Henrissat B."/>
            <person name="Piumi F."/>
            <person name="Ruiz-Duenas F.J."/>
            <person name="Martinez A.T."/>
            <person name="Grigoriev I.V."/>
            <person name="Riley R."/>
            <person name="Lipzen A."/>
            <person name="Berrin J.G."/>
            <person name="Master E.R."/>
            <person name="Rosso M.N."/>
        </authorList>
    </citation>
    <scope>NUCLEOTIDE SEQUENCE [LARGE SCALE GENOMIC DNA]</scope>
    <source>
        <strain evidence="3 4">BRFM310</strain>
    </source>
</reference>
<feature type="region of interest" description="Disordered" evidence="1">
    <location>
        <begin position="1"/>
        <end position="79"/>
    </location>
</feature>
<keyword evidence="2" id="KW-0472">Membrane</keyword>
<accession>A0A1Y2IWS8</accession>
<feature type="compositionally biased region" description="Basic residues" evidence="1">
    <location>
        <begin position="55"/>
        <end position="66"/>
    </location>
</feature>
<proteinExistence type="predicted"/>
<evidence type="ECO:0000256" key="1">
    <source>
        <dbReference type="SAM" id="MobiDB-lite"/>
    </source>
</evidence>
<feature type="compositionally biased region" description="Basic and acidic residues" evidence="1">
    <location>
        <begin position="29"/>
        <end position="42"/>
    </location>
</feature>
<keyword evidence="2" id="KW-1133">Transmembrane helix</keyword>
<evidence type="ECO:0000256" key="2">
    <source>
        <dbReference type="SAM" id="Phobius"/>
    </source>
</evidence>
<protein>
    <submittedName>
        <fullName evidence="3">Uncharacterized protein</fullName>
    </submittedName>
</protein>
<dbReference type="AlphaFoldDB" id="A0A1Y2IWS8"/>
<keyword evidence="2" id="KW-0812">Transmembrane</keyword>
<gene>
    <name evidence="3" type="ORF">PYCCODRAFT_1152470</name>
</gene>